<dbReference type="Proteomes" id="UP000275225">
    <property type="component" value="Unassembled WGS sequence"/>
</dbReference>
<evidence type="ECO:0000259" key="3">
    <source>
        <dbReference type="Pfam" id="PF20434"/>
    </source>
</evidence>
<name>A0A3N6W599_9ACTN</name>
<keyword evidence="2" id="KW-0812">Transmembrane</keyword>
<feature type="domain" description="BD-FAE-like" evidence="3">
    <location>
        <begin position="152"/>
        <end position="254"/>
    </location>
</feature>
<evidence type="ECO:0000256" key="1">
    <source>
        <dbReference type="ARBA" id="ARBA00022801"/>
    </source>
</evidence>
<dbReference type="EMBL" id="RQJX01000018">
    <property type="protein sequence ID" value="RQN02716.1"/>
    <property type="molecule type" value="Genomic_DNA"/>
</dbReference>
<sequence length="360" mass="39865">MPWAYLIVVGVIALAVVLTLRPVRRRPLLARLSFYLAVGTGELPFVVWWTLAALTALAAPGHRLLAWPGMLALALALLTAAGVVPILRRGLRAREVLEAALHDARLSPARRPRPWWRFVIWPWPTVPRAVRLVRDVAYGPHPAQSFDYYVRRRRPGRRAPVFIHLHGGGFVRGRKNRDARPLLHRLARHGWVSISADYRLLPEGEFPANLQDVQRLIAWVGEHAEELGADPERIVIAGSSAGAQLATLAGMSGEPVRGVVGLYGYYGRQRSRSTIPSDPRAYDGTAAPPFFIVHGDHDTYLSAFTARAFVAWLGQVSSQRVVYAELPGAQHGFDQFHSPRFAAVCDAVEDFATMVTRPVS</sequence>
<dbReference type="OrthoDB" id="9803828at2"/>
<dbReference type="SUPFAM" id="SSF53474">
    <property type="entry name" value="alpha/beta-Hydrolases"/>
    <property type="match status" value="1"/>
</dbReference>
<keyword evidence="5" id="KW-1185">Reference proteome</keyword>
<gene>
    <name evidence="4" type="ORF">EHW97_12590</name>
</gene>
<evidence type="ECO:0000313" key="5">
    <source>
        <dbReference type="Proteomes" id="UP000275225"/>
    </source>
</evidence>
<evidence type="ECO:0000313" key="4">
    <source>
        <dbReference type="EMBL" id="RQN02716.1"/>
    </source>
</evidence>
<keyword evidence="2" id="KW-0472">Membrane</keyword>
<dbReference type="GO" id="GO:0016787">
    <property type="term" value="F:hydrolase activity"/>
    <property type="evidence" value="ECO:0007669"/>
    <property type="project" value="UniProtKB-KW"/>
</dbReference>
<dbReference type="PANTHER" id="PTHR48081">
    <property type="entry name" value="AB HYDROLASE SUPERFAMILY PROTEIN C4A8.06C"/>
    <property type="match status" value="1"/>
</dbReference>
<dbReference type="PANTHER" id="PTHR48081:SF33">
    <property type="entry name" value="KYNURENINE FORMAMIDASE"/>
    <property type="match status" value="1"/>
</dbReference>
<dbReference type="Pfam" id="PF20434">
    <property type="entry name" value="BD-FAE"/>
    <property type="match status" value="1"/>
</dbReference>
<keyword evidence="1 4" id="KW-0378">Hydrolase</keyword>
<keyword evidence="2" id="KW-1133">Transmembrane helix</keyword>
<feature type="transmembrane region" description="Helical" evidence="2">
    <location>
        <begin position="35"/>
        <end position="59"/>
    </location>
</feature>
<dbReference type="InterPro" id="IPR049492">
    <property type="entry name" value="BD-FAE-like_dom"/>
</dbReference>
<dbReference type="Gene3D" id="3.40.50.1820">
    <property type="entry name" value="alpha/beta hydrolase"/>
    <property type="match status" value="1"/>
</dbReference>
<dbReference type="RefSeq" id="WP_124237522.1">
    <property type="nucleotide sequence ID" value="NZ_JBHUFI010000002.1"/>
</dbReference>
<protein>
    <submittedName>
        <fullName evidence="4">Alpha/beta hydrolase</fullName>
    </submittedName>
</protein>
<comment type="caution">
    <text evidence="4">The sequence shown here is derived from an EMBL/GenBank/DDBJ whole genome shotgun (WGS) entry which is preliminary data.</text>
</comment>
<feature type="transmembrane region" description="Helical" evidence="2">
    <location>
        <begin position="6"/>
        <end position="23"/>
    </location>
</feature>
<proteinExistence type="predicted"/>
<feature type="transmembrane region" description="Helical" evidence="2">
    <location>
        <begin position="65"/>
        <end position="87"/>
    </location>
</feature>
<dbReference type="InterPro" id="IPR050300">
    <property type="entry name" value="GDXG_lipolytic_enzyme"/>
</dbReference>
<accession>A0A3N6W599</accession>
<evidence type="ECO:0000256" key="2">
    <source>
        <dbReference type="SAM" id="Phobius"/>
    </source>
</evidence>
<organism evidence="4 5">
    <name type="scientific">Aeromicrobium camelliae</name>
    <dbReference type="NCBI Taxonomy" id="1538144"/>
    <lineage>
        <taxon>Bacteria</taxon>
        <taxon>Bacillati</taxon>
        <taxon>Actinomycetota</taxon>
        <taxon>Actinomycetes</taxon>
        <taxon>Propionibacteriales</taxon>
        <taxon>Nocardioidaceae</taxon>
        <taxon>Aeromicrobium</taxon>
    </lineage>
</organism>
<dbReference type="InterPro" id="IPR029058">
    <property type="entry name" value="AB_hydrolase_fold"/>
</dbReference>
<reference evidence="4 5" key="1">
    <citation type="submission" date="2018-11" db="EMBL/GenBank/DDBJ databases">
        <authorList>
            <person name="Li F."/>
        </authorList>
    </citation>
    <scope>NUCLEOTIDE SEQUENCE [LARGE SCALE GENOMIC DNA]</scope>
    <source>
        <strain evidence="4 5">YS17T</strain>
    </source>
</reference>
<dbReference type="AlphaFoldDB" id="A0A3N6W599"/>